<dbReference type="InterPro" id="IPR001845">
    <property type="entry name" value="HTH_ArsR_DNA-bd_dom"/>
</dbReference>
<dbReference type="OrthoDB" id="9794330at2"/>
<dbReference type="InterPro" id="IPR036388">
    <property type="entry name" value="WH-like_DNA-bd_sf"/>
</dbReference>
<dbReference type="SUPFAM" id="SSF46785">
    <property type="entry name" value="Winged helix' DNA-binding domain"/>
    <property type="match status" value="1"/>
</dbReference>
<dbReference type="EMBL" id="FOGT01000015">
    <property type="protein sequence ID" value="SES30085.1"/>
    <property type="molecule type" value="Genomic_DNA"/>
</dbReference>
<evidence type="ECO:0000256" key="3">
    <source>
        <dbReference type="ARBA" id="ARBA00023163"/>
    </source>
</evidence>
<dbReference type="STRING" id="1601833.SAMN05518684_11517"/>
<evidence type="ECO:0000313" key="6">
    <source>
        <dbReference type="Proteomes" id="UP000198571"/>
    </source>
</evidence>
<protein>
    <submittedName>
        <fullName evidence="5">DNA-binding transcriptional regulator, ArsR family</fullName>
    </submittedName>
</protein>
<dbReference type="Proteomes" id="UP000198571">
    <property type="component" value="Unassembled WGS sequence"/>
</dbReference>
<dbReference type="AlphaFoldDB" id="A0A1H9W8B2"/>
<dbReference type="RefSeq" id="WP_093054334.1">
    <property type="nucleotide sequence ID" value="NZ_FOGT01000015.1"/>
</dbReference>
<dbReference type="PRINTS" id="PR00778">
    <property type="entry name" value="HTHARSR"/>
</dbReference>
<dbReference type="GO" id="GO:0003700">
    <property type="term" value="F:DNA-binding transcription factor activity"/>
    <property type="evidence" value="ECO:0007669"/>
    <property type="project" value="InterPro"/>
</dbReference>
<feature type="domain" description="HTH arsR-type" evidence="4">
    <location>
        <begin position="28"/>
        <end position="119"/>
    </location>
</feature>
<dbReference type="SMART" id="SM00418">
    <property type="entry name" value="HTH_ARSR"/>
    <property type="match status" value="1"/>
</dbReference>
<keyword evidence="1" id="KW-0805">Transcription regulation</keyword>
<keyword evidence="6" id="KW-1185">Reference proteome</keyword>
<dbReference type="InterPro" id="IPR051011">
    <property type="entry name" value="Metal_resp_trans_reg"/>
</dbReference>
<dbReference type="InterPro" id="IPR011991">
    <property type="entry name" value="ArsR-like_HTH"/>
</dbReference>
<dbReference type="PANTHER" id="PTHR43132">
    <property type="entry name" value="ARSENICAL RESISTANCE OPERON REPRESSOR ARSR-RELATED"/>
    <property type="match status" value="1"/>
</dbReference>
<gene>
    <name evidence="5" type="ORF">SAMN05518684_11517</name>
</gene>
<evidence type="ECO:0000256" key="2">
    <source>
        <dbReference type="ARBA" id="ARBA00023125"/>
    </source>
</evidence>
<organism evidence="5 6">
    <name type="scientific">Salipaludibacillus aurantiacus</name>
    <dbReference type="NCBI Taxonomy" id="1601833"/>
    <lineage>
        <taxon>Bacteria</taxon>
        <taxon>Bacillati</taxon>
        <taxon>Bacillota</taxon>
        <taxon>Bacilli</taxon>
        <taxon>Bacillales</taxon>
        <taxon>Bacillaceae</taxon>
    </lineage>
</organism>
<dbReference type="CDD" id="cd00090">
    <property type="entry name" value="HTH_ARSR"/>
    <property type="match status" value="1"/>
</dbReference>
<proteinExistence type="predicted"/>
<dbReference type="Pfam" id="PF01022">
    <property type="entry name" value="HTH_5"/>
    <property type="match status" value="1"/>
</dbReference>
<accession>A0A1H9W8B2</accession>
<keyword evidence="3" id="KW-0804">Transcription</keyword>
<dbReference type="PANTHER" id="PTHR43132:SF2">
    <property type="entry name" value="ARSENICAL RESISTANCE OPERON REPRESSOR ARSR-RELATED"/>
    <property type="match status" value="1"/>
</dbReference>
<dbReference type="PROSITE" id="PS50987">
    <property type="entry name" value="HTH_ARSR_2"/>
    <property type="match status" value="1"/>
</dbReference>
<keyword evidence="2 5" id="KW-0238">DNA-binding</keyword>
<dbReference type="Gene3D" id="1.10.10.10">
    <property type="entry name" value="Winged helix-like DNA-binding domain superfamily/Winged helix DNA-binding domain"/>
    <property type="match status" value="1"/>
</dbReference>
<reference evidence="6" key="1">
    <citation type="submission" date="2016-10" db="EMBL/GenBank/DDBJ databases">
        <authorList>
            <person name="Varghese N."/>
            <person name="Submissions S."/>
        </authorList>
    </citation>
    <scope>NUCLEOTIDE SEQUENCE [LARGE SCALE GENOMIC DNA]</scope>
    <source>
        <strain evidence="6">S9</strain>
    </source>
</reference>
<sequence length="119" mass="13206">MAKKEWIILNKEESKALFNEAQEKFPHLKTDEGIEAKAALFKALGDETRLKIVSLLAVRECCLCELVEALGSVNSTVTHHLKLLERGGVIQSRREGKFTIYKLNPSIKNLDVLLGGGDS</sequence>
<evidence type="ECO:0000256" key="1">
    <source>
        <dbReference type="ARBA" id="ARBA00023015"/>
    </source>
</evidence>
<name>A0A1H9W8B2_9BACI</name>
<dbReference type="GO" id="GO:0003677">
    <property type="term" value="F:DNA binding"/>
    <property type="evidence" value="ECO:0007669"/>
    <property type="project" value="UniProtKB-KW"/>
</dbReference>
<evidence type="ECO:0000313" key="5">
    <source>
        <dbReference type="EMBL" id="SES30085.1"/>
    </source>
</evidence>
<evidence type="ECO:0000259" key="4">
    <source>
        <dbReference type="PROSITE" id="PS50987"/>
    </source>
</evidence>
<dbReference type="InterPro" id="IPR036390">
    <property type="entry name" value="WH_DNA-bd_sf"/>
</dbReference>
<dbReference type="NCBIfam" id="NF033788">
    <property type="entry name" value="HTH_metalloreg"/>
    <property type="match status" value="1"/>
</dbReference>